<name>Q31RR4_SYNE7</name>
<dbReference type="EMBL" id="CP000100">
    <property type="protein sequence ID" value="ABB56255.1"/>
    <property type="molecule type" value="Genomic_DNA"/>
</dbReference>
<dbReference type="Proteomes" id="UP000889800">
    <property type="component" value="Chromosome"/>
</dbReference>
<dbReference type="PaxDb" id="1140-Synpcc7942_0223"/>
<evidence type="ECO:0000313" key="2">
    <source>
        <dbReference type="Proteomes" id="UP000889800"/>
    </source>
</evidence>
<dbReference type="GeneID" id="72429037"/>
<sequence>MVQIALNAALQSLVEQHLPRWRYLANEAWPADAESCCFWAVQGHSSSWGMATTPLWATQAVSFGQEQGIFLACGCWGESIWECRYDPQQQTLYWRRDDGFEPAAHELNWPDRERIEAILRQLPAVLAAHPIAPATP</sequence>
<keyword evidence="2" id="KW-1185">Reference proteome</keyword>
<organism evidence="1 2">
    <name type="scientific">Synechococcus elongatus (strain ATCC 33912 / PCC 7942 / FACHB-805)</name>
    <name type="common">Anacystis nidulans R2</name>
    <dbReference type="NCBI Taxonomy" id="1140"/>
    <lineage>
        <taxon>Bacteria</taxon>
        <taxon>Bacillati</taxon>
        <taxon>Cyanobacteriota</taxon>
        <taxon>Cyanophyceae</taxon>
        <taxon>Synechococcales</taxon>
        <taxon>Synechococcaceae</taxon>
        <taxon>Synechococcus</taxon>
    </lineage>
</organism>
<dbReference type="KEGG" id="syf:Synpcc7942_0223"/>
<accession>Q31RR4</accession>
<protein>
    <submittedName>
        <fullName evidence="1">Uncharacterized protein</fullName>
    </submittedName>
</protein>
<dbReference type="HOGENOM" id="CLU_1874392_0_0_3"/>
<proteinExistence type="predicted"/>
<dbReference type="RefSeq" id="WP_011377501.1">
    <property type="nucleotide sequence ID" value="NC_007604.1"/>
</dbReference>
<gene>
    <name evidence="1" type="ordered locus">Synpcc7942_0223</name>
</gene>
<dbReference type="BioCyc" id="SYNEL:SYNPCC7942_0223-MONOMER"/>
<evidence type="ECO:0000313" key="1">
    <source>
        <dbReference type="EMBL" id="ABB56255.1"/>
    </source>
</evidence>
<dbReference type="STRING" id="1140.Synpcc7942_0223"/>
<reference evidence="2" key="1">
    <citation type="submission" date="2005-08" db="EMBL/GenBank/DDBJ databases">
        <title>Complete sequence of chromosome 1 of Synechococcus elongatus PCC 7942.</title>
        <authorList>
            <consortium name="US DOE Joint Genome Institute"/>
            <person name="Copeland A."/>
            <person name="Lucas S."/>
            <person name="Lapidus A."/>
            <person name="Barry K."/>
            <person name="Detter J.C."/>
            <person name="Glavina T."/>
            <person name="Hammon N."/>
            <person name="Israni S."/>
            <person name="Pitluck S."/>
            <person name="Schmutz J."/>
            <person name="Larimer F."/>
            <person name="Land M."/>
            <person name="Kyrpides N."/>
            <person name="Lykidis A."/>
            <person name="Richardson P."/>
        </authorList>
    </citation>
    <scope>NUCLEOTIDE SEQUENCE [LARGE SCALE GENOMIC DNA]</scope>
    <source>
        <strain evidence="2">ATCC 33912 / PCC 7942 / FACHB-805</strain>
    </source>
</reference>
<dbReference type="AlphaFoldDB" id="Q31RR4"/>